<dbReference type="WBParaSite" id="GPLIN_000202200">
    <property type="protein sequence ID" value="GPLIN_000202200"/>
    <property type="gene ID" value="GPLIN_000202200"/>
</dbReference>
<dbReference type="Proteomes" id="UP000050741">
    <property type="component" value="Unassembled WGS sequence"/>
</dbReference>
<sequence length="147" mass="15767">MEAARARPENIEHVAMYDDGTGLTSLGYLLMGWREGMVISDVVGIVMASQAMGGDGAKFNGHKVVLAFDAEPTQLLAVKAWKSTDNAELARALVGTRVHLRRLAVLEPKRGTAVTADNSFLFTLAFNQFSALNILHPCGGPRARGEA</sequence>
<organism evidence="1 2">
    <name type="scientific">Globodera pallida</name>
    <name type="common">Potato cyst nematode worm</name>
    <name type="synonym">Heterodera pallida</name>
    <dbReference type="NCBI Taxonomy" id="36090"/>
    <lineage>
        <taxon>Eukaryota</taxon>
        <taxon>Metazoa</taxon>
        <taxon>Ecdysozoa</taxon>
        <taxon>Nematoda</taxon>
        <taxon>Chromadorea</taxon>
        <taxon>Rhabditida</taxon>
        <taxon>Tylenchina</taxon>
        <taxon>Tylenchomorpha</taxon>
        <taxon>Tylenchoidea</taxon>
        <taxon>Heteroderidae</taxon>
        <taxon>Heteroderinae</taxon>
        <taxon>Globodera</taxon>
    </lineage>
</organism>
<reference evidence="1" key="2">
    <citation type="submission" date="2014-05" db="EMBL/GenBank/DDBJ databases">
        <title>The genome and life-stage specific transcriptomes of Globodera pallida elucidate key aspects of plant parasitism by a cyst nematode.</title>
        <authorList>
            <person name="Cotton J.A."/>
            <person name="Lilley C.J."/>
            <person name="Jones L.M."/>
            <person name="Kikuchi T."/>
            <person name="Reid A.J."/>
            <person name="Thorpe P."/>
            <person name="Tsai I.J."/>
            <person name="Beasley H."/>
            <person name="Blok V."/>
            <person name="Cock P.J.A."/>
            <person name="Van den Akker S.E."/>
            <person name="Holroyd N."/>
            <person name="Hunt M."/>
            <person name="Mantelin S."/>
            <person name="Naghra H."/>
            <person name="Pain A."/>
            <person name="Palomares-Rius J.E."/>
            <person name="Zarowiecki M."/>
            <person name="Berriman M."/>
            <person name="Jones J.T."/>
            <person name="Urwin P.E."/>
        </authorList>
    </citation>
    <scope>NUCLEOTIDE SEQUENCE [LARGE SCALE GENOMIC DNA]</scope>
    <source>
        <strain evidence="1">Lindley</strain>
    </source>
</reference>
<reference evidence="1" key="1">
    <citation type="submission" date="2013-12" db="EMBL/GenBank/DDBJ databases">
        <authorList>
            <person name="Aslett M."/>
        </authorList>
    </citation>
    <scope>NUCLEOTIDE SEQUENCE [LARGE SCALE GENOMIC DNA]</scope>
    <source>
        <strain evidence="1">Lindley</strain>
    </source>
</reference>
<keyword evidence="1" id="KW-1185">Reference proteome</keyword>
<proteinExistence type="predicted"/>
<evidence type="ECO:0000313" key="1">
    <source>
        <dbReference type="Proteomes" id="UP000050741"/>
    </source>
</evidence>
<name>A0A183BN36_GLOPA</name>
<evidence type="ECO:0000313" key="2">
    <source>
        <dbReference type="WBParaSite" id="GPLIN_000202200"/>
    </source>
</evidence>
<protein>
    <submittedName>
        <fullName evidence="2">Thioesterase domain-containing protein</fullName>
    </submittedName>
</protein>
<reference evidence="2" key="3">
    <citation type="submission" date="2016-06" db="UniProtKB">
        <authorList>
            <consortium name="WormBaseParasite"/>
        </authorList>
    </citation>
    <scope>IDENTIFICATION</scope>
</reference>
<accession>A0A183BN36</accession>
<dbReference type="AlphaFoldDB" id="A0A183BN36"/>